<dbReference type="InterPro" id="IPR006860">
    <property type="entry name" value="FecR"/>
</dbReference>
<evidence type="ECO:0000313" key="5">
    <source>
        <dbReference type="Proteomes" id="UP000681425"/>
    </source>
</evidence>
<dbReference type="KEGG" id="spph:KFK14_17480"/>
<dbReference type="Pfam" id="PF04773">
    <property type="entry name" value="FecR"/>
    <property type="match status" value="1"/>
</dbReference>
<evidence type="ECO:0000256" key="1">
    <source>
        <dbReference type="SAM" id="Phobius"/>
    </source>
</evidence>
<sequence length="316" mass="33267">MKARPEITEQMLDEALAWHMTLEADDADWDGYTAWLEADPLHRDAFDAVALVDAAVMDNRTAIRDLVAIRQPESSTASPSRRWMLGGAIAAAIALVFAIPMLRKDGAVSTYRTAPGESRDLALANGTNVTLSPASTIIVTGKDAAKIELASGEAYFDVRHDPGRTLTVAVNGYQVTDIGTRFVVNAAGGQFHVGVSEGIVSVTSPDGGRAVQINAGQQMFSGGGAATISSVPAADIGSWRSGRLSYSDAPLPIVAADIARYSGKAITVDPSLEKKHFSGILVIGDGTRLVDDLATVMDIRVSPQKDGYRLGAAASR</sequence>
<keyword evidence="5" id="KW-1185">Reference proteome</keyword>
<accession>A0A975K4R5</accession>
<dbReference type="PIRSF" id="PIRSF018266">
    <property type="entry name" value="FecR"/>
    <property type="match status" value="1"/>
</dbReference>
<protein>
    <submittedName>
        <fullName evidence="4">FecR domain-containing protein</fullName>
    </submittedName>
</protein>
<keyword evidence="1" id="KW-1133">Transmembrane helix</keyword>
<dbReference type="PANTHER" id="PTHR30273:SF2">
    <property type="entry name" value="PROTEIN FECR"/>
    <property type="match status" value="1"/>
</dbReference>
<reference evidence="4" key="1">
    <citation type="submission" date="2021-04" db="EMBL/GenBank/DDBJ databases">
        <title>Isolation of p-tert-butylphenol degrading bacteria Sphingobium phenoxybenzoativorans Tas13 from active sludge.</title>
        <authorList>
            <person name="Li Y."/>
        </authorList>
    </citation>
    <scope>NUCLEOTIDE SEQUENCE</scope>
    <source>
        <strain evidence="4">Tas13</strain>
    </source>
</reference>
<feature type="transmembrane region" description="Helical" evidence="1">
    <location>
        <begin position="83"/>
        <end position="102"/>
    </location>
</feature>
<gene>
    <name evidence="4" type="ORF">KFK14_17480</name>
</gene>
<keyword evidence="1" id="KW-0472">Membrane</keyword>
<name>A0A975K4R5_9SPHN</name>
<dbReference type="Gene3D" id="2.60.120.1440">
    <property type="match status" value="1"/>
</dbReference>
<dbReference type="GO" id="GO:0016989">
    <property type="term" value="F:sigma factor antagonist activity"/>
    <property type="evidence" value="ECO:0007669"/>
    <property type="project" value="TreeGrafter"/>
</dbReference>
<dbReference type="InterPro" id="IPR012373">
    <property type="entry name" value="Ferrdict_sens_TM"/>
</dbReference>
<dbReference type="Proteomes" id="UP000681425">
    <property type="component" value="Chromosome"/>
</dbReference>
<keyword evidence="1" id="KW-0812">Transmembrane</keyword>
<dbReference type="EMBL" id="CP073910">
    <property type="protein sequence ID" value="QUT04808.1"/>
    <property type="molecule type" value="Genomic_DNA"/>
</dbReference>
<dbReference type="InterPro" id="IPR032623">
    <property type="entry name" value="FecR_N"/>
</dbReference>
<proteinExistence type="predicted"/>
<dbReference type="PANTHER" id="PTHR30273">
    <property type="entry name" value="PERIPLASMIC SIGNAL SENSOR AND SIGMA FACTOR ACTIVATOR FECR-RELATED"/>
    <property type="match status" value="1"/>
</dbReference>
<evidence type="ECO:0000313" key="4">
    <source>
        <dbReference type="EMBL" id="QUT04808.1"/>
    </source>
</evidence>
<feature type="domain" description="FecR N-terminal" evidence="3">
    <location>
        <begin position="13"/>
        <end position="50"/>
    </location>
</feature>
<organism evidence="4 5">
    <name type="scientific">Sphingobium phenoxybenzoativorans</name>
    <dbReference type="NCBI Taxonomy" id="1592790"/>
    <lineage>
        <taxon>Bacteria</taxon>
        <taxon>Pseudomonadati</taxon>
        <taxon>Pseudomonadota</taxon>
        <taxon>Alphaproteobacteria</taxon>
        <taxon>Sphingomonadales</taxon>
        <taxon>Sphingomonadaceae</taxon>
        <taxon>Sphingobium</taxon>
    </lineage>
</organism>
<evidence type="ECO:0000259" key="3">
    <source>
        <dbReference type="Pfam" id="PF16220"/>
    </source>
</evidence>
<dbReference type="AlphaFoldDB" id="A0A975K4R5"/>
<dbReference type="Pfam" id="PF16220">
    <property type="entry name" value="DUF4880"/>
    <property type="match status" value="1"/>
</dbReference>
<feature type="domain" description="FecR protein" evidence="2">
    <location>
        <begin position="110"/>
        <end position="200"/>
    </location>
</feature>
<dbReference type="RefSeq" id="WP_212608549.1">
    <property type="nucleotide sequence ID" value="NZ_CP073910.1"/>
</dbReference>
<evidence type="ECO:0000259" key="2">
    <source>
        <dbReference type="Pfam" id="PF04773"/>
    </source>
</evidence>